<dbReference type="NCBIfam" id="TIGR04335">
    <property type="entry name" value="AmmeMemoSam_A"/>
    <property type="match status" value="1"/>
</dbReference>
<protein>
    <submittedName>
        <fullName evidence="2">Uncharacterized protein, PH0010 family/AmmeMemoRadiSam system protein A/AmmeMemoRadiSam system protein B</fullName>
    </submittedName>
</protein>
<dbReference type="GO" id="GO:0008198">
    <property type="term" value="F:ferrous iron binding"/>
    <property type="evidence" value="ECO:0007669"/>
    <property type="project" value="InterPro"/>
</dbReference>
<reference evidence="2 3" key="1">
    <citation type="submission" date="2016-11" db="EMBL/GenBank/DDBJ databases">
        <authorList>
            <person name="Varghese N."/>
            <person name="Submissions S."/>
        </authorList>
    </citation>
    <scope>NUCLEOTIDE SEQUENCE [LARGE SCALE GENOMIC DNA]</scope>
    <source>
        <strain evidence="2 3">DSM 19027</strain>
    </source>
</reference>
<dbReference type="GO" id="GO:0016702">
    <property type="term" value="F:oxidoreductase activity, acting on single donors with incorporation of molecular oxygen, incorporation of two atoms of oxygen"/>
    <property type="evidence" value="ECO:0007669"/>
    <property type="project" value="UniProtKB-ARBA"/>
</dbReference>
<dbReference type="NCBIfam" id="TIGR00296">
    <property type="entry name" value="TIGR00296 family protein"/>
    <property type="match status" value="1"/>
</dbReference>
<dbReference type="CDD" id="cd07951">
    <property type="entry name" value="ED_3B_N_AMMECR1"/>
    <property type="match status" value="1"/>
</dbReference>
<feature type="domain" description="AMMECR1" evidence="1">
    <location>
        <begin position="299"/>
        <end position="469"/>
    </location>
</feature>
<organism evidence="2 3">
    <name type="scientific">Thermoclostridium caenicola</name>
    <dbReference type="NCBI Taxonomy" id="659425"/>
    <lineage>
        <taxon>Bacteria</taxon>
        <taxon>Bacillati</taxon>
        <taxon>Bacillota</taxon>
        <taxon>Clostridia</taxon>
        <taxon>Eubacteriales</taxon>
        <taxon>Oscillospiraceae</taxon>
        <taxon>Thermoclostridium</taxon>
    </lineage>
</organism>
<evidence type="ECO:0000259" key="1">
    <source>
        <dbReference type="PROSITE" id="PS51112"/>
    </source>
</evidence>
<dbReference type="PANTHER" id="PTHR13016:SF0">
    <property type="entry name" value="AMME SYNDROME CANDIDATE GENE 1 PROTEIN"/>
    <property type="match status" value="1"/>
</dbReference>
<accession>A0A1M6EFK6</accession>
<evidence type="ECO:0000313" key="2">
    <source>
        <dbReference type="EMBL" id="SHI84110.1"/>
    </source>
</evidence>
<dbReference type="AlphaFoldDB" id="A0A1M6EFK6"/>
<dbReference type="PANTHER" id="PTHR13016">
    <property type="entry name" value="AMMECR1 HOMOLOG"/>
    <property type="match status" value="1"/>
</dbReference>
<dbReference type="Pfam" id="PF02900">
    <property type="entry name" value="LigB"/>
    <property type="match status" value="1"/>
</dbReference>
<dbReference type="PROSITE" id="PS51112">
    <property type="entry name" value="AMMECR1"/>
    <property type="match status" value="1"/>
</dbReference>
<dbReference type="InterPro" id="IPR002733">
    <property type="entry name" value="AMMECR1_domain"/>
</dbReference>
<dbReference type="InterPro" id="IPR023473">
    <property type="entry name" value="AMMECR1"/>
</dbReference>
<sequence>MESRGVVMGEIIKAYMVPHPPIIVPEVGKGQETPASATINAYRNIARQIRDLAPDLIIMTTPHGTVYADYIHISPDSVLKGDFRAFGASGVKLSFQNDIQLLEKIIRKAEAAGIEAGTLGQTESFLDHGALVPLYFIASEYQRFKLIRISIADLPALDLYKFGQCIADAVAESDRRVVFVASGDLSHRLKDDGPYGYDPHGPEFDRLLVETVRQADFEKLLNMDEKLCSRAGECGLRSFIMMAGALNGLGISTTVHSYEGPFGVGYMVAEVNIGQPNPERDLIGSYEHARSLKLKEIRDNEDPYVALARLTLETYIRTGKRISVPGGLPREMLEERAGVFVSLKKHGQLRGCIGTIAPTCSCVAEEIIQNAISAGTEDPRFMPVRESELDDMVYSVDVLGKPEPIKDTSELDVIRYGVIVTSGFRRGLLLPNLEGVDTVEQQVEIAMQKAGIRKGEPYTLERFEVVRHK</sequence>
<dbReference type="InterPro" id="IPR027485">
    <property type="entry name" value="AMMECR1_N"/>
</dbReference>
<keyword evidence="3" id="KW-1185">Reference proteome</keyword>
<dbReference type="EMBL" id="FQZP01000012">
    <property type="protein sequence ID" value="SHI84110.1"/>
    <property type="molecule type" value="Genomic_DNA"/>
</dbReference>
<dbReference type="InterPro" id="IPR027623">
    <property type="entry name" value="AmmeMemoSam_A"/>
</dbReference>
<dbReference type="Gene3D" id="3.40.830.10">
    <property type="entry name" value="LigB-like"/>
    <property type="match status" value="1"/>
</dbReference>
<dbReference type="SUPFAM" id="SSF53213">
    <property type="entry name" value="LigB-like"/>
    <property type="match status" value="1"/>
</dbReference>
<dbReference type="Proteomes" id="UP000324781">
    <property type="component" value="Unassembled WGS sequence"/>
</dbReference>
<dbReference type="InterPro" id="IPR036071">
    <property type="entry name" value="AMMECR1_dom_sf"/>
</dbReference>
<dbReference type="Gene3D" id="3.30.700.20">
    <property type="entry name" value="Hypothetical protein ph0010, domain 1"/>
    <property type="match status" value="1"/>
</dbReference>
<dbReference type="Pfam" id="PF01871">
    <property type="entry name" value="AMMECR1"/>
    <property type="match status" value="1"/>
</dbReference>
<evidence type="ECO:0000313" key="3">
    <source>
        <dbReference type="Proteomes" id="UP000324781"/>
    </source>
</evidence>
<dbReference type="InterPro" id="IPR004183">
    <property type="entry name" value="Xdiol_dOase_suB"/>
</dbReference>
<proteinExistence type="predicted"/>
<gene>
    <name evidence="2" type="ORF">SAMN05444373_10124</name>
</gene>
<dbReference type="SUPFAM" id="SSF143447">
    <property type="entry name" value="AMMECR1-like"/>
    <property type="match status" value="1"/>
</dbReference>
<dbReference type="NCBIfam" id="TIGR04336">
    <property type="entry name" value="AmmeMemoSam_B"/>
    <property type="match status" value="1"/>
</dbReference>
<name>A0A1M6EFK6_9FIRM</name>